<keyword evidence="2" id="KW-1185">Reference proteome</keyword>
<accession>A0ABV1IA93</accession>
<dbReference type="InterPro" id="IPR029078">
    <property type="entry name" value="Imm44"/>
</dbReference>
<evidence type="ECO:0000313" key="2">
    <source>
        <dbReference type="Proteomes" id="UP001494672"/>
    </source>
</evidence>
<comment type="caution">
    <text evidence="1">The sequence shown here is derived from an EMBL/GenBank/DDBJ whole genome shotgun (WGS) entry which is preliminary data.</text>
</comment>
<name>A0ABV1IA93_9FIRM</name>
<dbReference type="Pfam" id="PF15571">
    <property type="entry name" value="Imm44"/>
    <property type="match status" value="1"/>
</dbReference>
<reference evidence="1 2" key="1">
    <citation type="submission" date="2024-04" db="EMBL/GenBank/DDBJ databases">
        <title>Human intestinal bacterial collection.</title>
        <authorList>
            <person name="Pauvert C."/>
            <person name="Hitch T.C.A."/>
            <person name="Clavel T."/>
        </authorList>
    </citation>
    <scope>NUCLEOTIDE SEQUENCE [LARGE SCALE GENOMIC DNA]</scope>
    <source>
        <strain evidence="1 2">CLA-AA-H181</strain>
    </source>
</reference>
<organism evidence="1 2">
    <name type="scientific">Coprococcus aceti</name>
    <dbReference type="NCBI Taxonomy" id="2981786"/>
    <lineage>
        <taxon>Bacteria</taxon>
        <taxon>Bacillati</taxon>
        <taxon>Bacillota</taxon>
        <taxon>Clostridia</taxon>
        <taxon>Lachnospirales</taxon>
        <taxon>Lachnospiraceae</taxon>
        <taxon>Coprococcus</taxon>
    </lineage>
</organism>
<gene>
    <name evidence="1" type="ORF">AAAU18_05250</name>
</gene>
<protein>
    <submittedName>
        <fullName evidence="1">Imm44 family immunity protein</fullName>
    </submittedName>
</protein>
<dbReference type="Proteomes" id="UP001494672">
    <property type="component" value="Unassembled WGS sequence"/>
</dbReference>
<evidence type="ECO:0000313" key="1">
    <source>
        <dbReference type="EMBL" id="MEQ2592318.1"/>
    </source>
</evidence>
<proteinExistence type="predicted"/>
<dbReference type="EMBL" id="JBBNGJ010000003">
    <property type="protein sequence ID" value="MEQ2592318.1"/>
    <property type="molecule type" value="Genomic_DNA"/>
</dbReference>
<sequence>MEININSPQYYTNEFGIDDDIYNLCQDIHEYFKNKCYSESIDIVGIIPIIAPKETINKGLCKRGYHCEPKYGFASVREYIDYEEYVSADVEKKKKLMLQCVLNSVKTIKTKGRIDFQKFKEDFDVFCKEHRI</sequence>
<dbReference type="RefSeq" id="WP_117875548.1">
    <property type="nucleotide sequence ID" value="NZ_JBBNGJ010000003.1"/>
</dbReference>